<feature type="domain" description="Aminoglycoside phosphotransferase" evidence="1">
    <location>
        <begin position="32"/>
        <end position="279"/>
    </location>
</feature>
<proteinExistence type="predicted"/>
<dbReference type="Proteomes" id="UP001225356">
    <property type="component" value="Unassembled WGS sequence"/>
</dbReference>
<dbReference type="InterPro" id="IPR011009">
    <property type="entry name" value="Kinase-like_dom_sf"/>
</dbReference>
<dbReference type="Gene3D" id="3.90.1200.10">
    <property type="match status" value="1"/>
</dbReference>
<dbReference type="RefSeq" id="WP_307555601.1">
    <property type="nucleotide sequence ID" value="NZ_JAUSQU010000001.1"/>
</dbReference>
<keyword evidence="2" id="KW-0418">Kinase</keyword>
<name>A0ABT9Q588_9ACTN</name>
<sequence length="328" mass="35616">MDSKTKRSLTPSQLDALVRRALGTGVTASAELTDGFANAVWRLALEDGREVVLKLSPPPELEQLRYERHLLRTEAMVYGLAGPAGVPGPELLRAGFDDPVLGGDYLILSALGGVSWNQTEPAEADRRALRRELGRHLARLNAITGDVYGYPHAGLTGDTWRTAFLAMTGAILADARRYAIPLPRPAAEISAAIEASAGVLDEVTTPCLVHFDVWPGNVFLTLDETPRIQAIIDHERAFWGDPLADFVTPTIFGELDESDEIVAGYREAGGVVEFTASTRARIALYRLYLALIILTENGPRQYPEKEYASLRDRSSAAALRALDALAAP</sequence>
<protein>
    <submittedName>
        <fullName evidence="2">Aminoglycoside phosphotransferase (APT) family kinase protein</fullName>
    </submittedName>
</protein>
<keyword evidence="2" id="KW-0808">Transferase</keyword>
<accession>A0ABT9Q588</accession>
<dbReference type="PANTHER" id="PTHR21310:SF15">
    <property type="entry name" value="AMINOGLYCOSIDE PHOSPHOTRANSFERASE DOMAIN-CONTAINING PROTEIN"/>
    <property type="match status" value="1"/>
</dbReference>
<keyword evidence="3" id="KW-1185">Reference proteome</keyword>
<dbReference type="Gene3D" id="3.30.200.20">
    <property type="entry name" value="Phosphorylase Kinase, domain 1"/>
    <property type="match status" value="1"/>
</dbReference>
<evidence type="ECO:0000259" key="1">
    <source>
        <dbReference type="Pfam" id="PF01636"/>
    </source>
</evidence>
<dbReference type="InterPro" id="IPR051678">
    <property type="entry name" value="AGP_Transferase"/>
</dbReference>
<dbReference type="PANTHER" id="PTHR21310">
    <property type="entry name" value="AMINOGLYCOSIDE PHOSPHOTRANSFERASE-RELATED-RELATED"/>
    <property type="match status" value="1"/>
</dbReference>
<dbReference type="Pfam" id="PF01636">
    <property type="entry name" value="APH"/>
    <property type="match status" value="1"/>
</dbReference>
<organism evidence="2 3">
    <name type="scientific">Streptosporangium lutulentum</name>
    <dbReference type="NCBI Taxonomy" id="1461250"/>
    <lineage>
        <taxon>Bacteria</taxon>
        <taxon>Bacillati</taxon>
        <taxon>Actinomycetota</taxon>
        <taxon>Actinomycetes</taxon>
        <taxon>Streptosporangiales</taxon>
        <taxon>Streptosporangiaceae</taxon>
        <taxon>Streptosporangium</taxon>
    </lineage>
</organism>
<reference evidence="2 3" key="1">
    <citation type="submission" date="2023-07" db="EMBL/GenBank/DDBJ databases">
        <title>Sequencing the genomes of 1000 actinobacteria strains.</title>
        <authorList>
            <person name="Klenk H.-P."/>
        </authorList>
    </citation>
    <scope>NUCLEOTIDE SEQUENCE [LARGE SCALE GENOMIC DNA]</scope>
    <source>
        <strain evidence="2 3">DSM 46740</strain>
    </source>
</reference>
<evidence type="ECO:0000313" key="3">
    <source>
        <dbReference type="Proteomes" id="UP001225356"/>
    </source>
</evidence>
<dbReference type="GO" id="GO:0016301">
    <property type="term" value="F:kinase activity"/>
    <property type="evidence" value="ECO:0007669"/>
    <property type="project" value="UniProtKB-KW"/>
</dbReference>
<comment type="caution">
    <text evidence="2">The sequence shown here is derived from an EMBL/GenBank/DDBJ whole genome shotgun (WGS) entry which is preliminary data.</text>
</comment>
<gene>
    <name evidence="2" type="ORF">J2853_001116</name>
</gene>
<dbReference type="InterPro" id="IPR002575">
    <property type="entry name" value="Aminoglycoside_PTrfase"/>
</dbReference>
<dbReference type="EMBL" id="JAUSQU010000001">
    <property type="protein sequence ID" value="MDP9841905.1"/>
    <property type="molecule type" value="Genomic_DNA"/>
</dbReference>
<evidence type="ECO:0000313" key="2">
    <source>
        <dbReference type="EMBL" id="MDP9841905.1"/>
    </source>
</evidence>
<dbReference type="SUPFAM" id="SSF56112">
    <property type="entry name" value="Protein kinase-like (PK-like)"/>
    <property type="match status" value="1"/>
</dbReference>